<sequence>MNFNDPNNKIICSSDEDNLSKTNYGEHSRLLDKTTNKSTTIPHNPSTETEDIQTEPRDGTSHLIAFIVTIGGFIMGTAVGWTAPAGPKMNEYDFNVTKENISWIAALMPVGALLGCPVVASLVDKLGRKSLMMILTIPTLIGWTMIIWAVSVPWICVGRIFIGFTSGSFSVIIPLYTTEIAKKENRGTLGTYFQLQVNAGILYTYVMGSYYGIFGLSVACAIIPVIYACLLIFIPESPFFYLMKGNVEKAKLSLTYLRGPYGQVDQELNDIQNVMAKTERERIPIVKAFQTTPAKRGLFLGIGTMIFQQFTGCNAIMFYATIIFNATGSKIEPNISTIIIGVMAVVSTYFSTLLIDRLGRKILLLYSIVAMGITTFLIGGFFYAKDFNYDTSFITFLPLVALCTFVIMFSVGFGPIPWMLMGEIFPSQIKGIACSIVCISNWFFVFLVTKFFTTLVSAIYIYNTFWLFTFFSVLGTLFVLFIVPETKGKTLDEIQELLGAEPIIPSPENPEHFDEIKNNIN</sequence>
<dbReference type="Gene3D" id="1.20.1250.20">
    <property type="entry name" value="MFS general substrate transporter like domains"/>
    <property type="match status" value="1"/>
</dbReference>
<feature type="transmembrane region" description="Helical" evidence="10">
    <location>
        <begin position="212"/>
        <end position="234"/>
    </location>
</feature>
<dbReference type="Proteomes" id="UP000325440">
    <property type="component" value="Unassembled WGS sequence"/>
</dbReference>
<feature type="compositionally biased region" description="Basic and acidic residues" evidence="9">
    <location>
        <begin position="24"/>
        <end position="35"/>
    </location>
</feature>
<feature type="transmembrane region" description="Helical" evidence="10">
    <location>
        <begin position="189"/>
        <end position="206"/>
    </location>
</feature>
<protein>
    <submittedName>
        <fullName evidence="12">Sugar/inositol transporter,Major facilitator superfamily domain,Major facilitator, sugar transporter</fullName>
    </submittedName>
</protein>
<feature type="region of interest" description="Disordered" evidence="9">
    <location>
        <begin position="23"/>
        <end position="55"/>
    </location>
</feature>
<evidence type="ECO:0000256" key="9">
    <source>
        <dbReference type="SAM" id="MobiDB-lite"/>
    </source>
</evidence>
<dbReference type="NCBIfam" id="TIGR00879">
    <property type="entry name" value="SP"/>
    <property type="match status" value="1"/>
</dbReference>
<evidence type="ECO:0000256" key="4">
    <source>
        <dbReference type="ARBA" id="ARBA00022989"/>
    </source>
</evidence>
<keyword evidence="5 10" id="KW-0472">Membrane</keyword>
<feature type="transmembrane region" description="Helical" evidence="10">
    <location>
        <begin position="130"/>
        <end position="151"/>
    </location>
</feature>
<dbReference type="GO" id="GO:0005886">
    <property type="term" value="C:plasma membrane"/>
    <property type="evidence" value="ECO:0007669"/>
    <property type="project" value="UniProtKB-SubCell"/>
</dbReference>
<keyword evidence="12" id="KW-0762">Sugar transport</keyword>
<evidence type="ECO:0000313" key="13">
    <source>
        <dbReference type="Proteomes" id="UP000325440"/>
    </source>
</evidence>
<dbReference type="SUPFAM" id="SSF103473">
    <property type="entry name" value="MFS general substrate transporter"/>
    <property type="match status" value="1"/>
</dbReference>
<feature type="transmembrane region" description="Helical" evidence="10">
    <location>
        <begin position="396"/>
        <end position="420"/>
    </location>
</feature>
<keyword evidence="4 10" id="KW-1133">Transmembrane helix</keyword>
<comment type="similarity">
    <text evidence="7">Belongs to the major facilitator superfamily. Sugar transporter (TC 2.A.1.1) family. Trehalose transporter subfamily.</text>
</comment>
<organism evidence="12 13">
    <name type="scientific">Cinara cedri</name>
    <dbReference type="NCBI Taxonomy" id="506608"/>
    <lineage>
        <taxon>Eukaryota</taxon>
        <taxon>Metazoa</taxon>
        <taxon>Ecdysozoa</taxon>
        <taxon>Arthropoda</taxon>
        <taxon>Hexapoda</taxon>
        <taxon>Insecta</taxon>
        <taxon>Pterygota</taxon>
        <taxon>Neoptera</taxon>
        <taxon>Paraneoptera</taxon>
        <taxon>Hemiptera</taxon>
        <taxon>Sternorrhyncha</taxon>
        <taxon>Aphidomorpha</taxon>
        <taxon>Aphidoidea</taxon>
        <taxon>Aphididae</taxon>
        <taxon>Lachninae</taxon>
        <taxon>Cinara</taxon>
    </lineage>
</organism>
<dbReference type="PANTHER" id="PTHR48021:SF1">
    <property type="entry name" value="GH07001P-RELATED"/>
    <property type="match status" value="1"/>
</dbReference>
<feature type="transmembrane region" description="Helical" evidence="10">
    <location>
        <begin position="297"/>
        <end position="323"/>
    </location>
</feature>
<dbReference type="AlphaFoldDB" id="A0A5E4M3Q8"/>
<evidence type="ECO:0000313" key="12">
    <source>
        <dbReference type="EMBL" id="VVC25778.1"/>
    </source>
</evidence>
<keyword evidence="3 10" id="KW-0812">Transmembrane</keyword>
<dbReference type="InterPro" id="IPR005828">
    <property type="entry name" value="MFS_sugar_transport-like"/>
</dbReference>
<reference evidence="12 13" key="1">
    <citation type="submission" date="2019-08" db="EMBL/GenBank/DDBJ databases">
        <authorList>
            <person name="Alioto T."/>
            <person name="Alioto T."/>
            <person name="Gomez Garrido J."/>
        </authorList>
    </citation>
    <scope>NUCLEOTIDE SEQUENCE [LARGE SCALE GENOMIC DNA]</scope>
</reference>
<feature type="transmembrane region" description="Helical" evidence="10">
    <location>
        <begin position="63"/>
        <end position="83"/>
    </location>
</feature>
<comment type="subcellular location">
    <subcellularLocation>
        <location evidence="1">Cell membrane</location>
        <topology evidence="1">Multi-pass membrane protein</topology>
    </subcellularLocation>
</comment>
<evidence type="ECO:0000256" key="3">
    <source>
        <dbReference type="ARBA" id="ARBA00022692"/>
    </source>
</evidence>
<evidence type="ECO:0000256" key="5">
    <source>
        <dbReference type="ARBA" id="ARBA00023136"/>
    </source>
</evidence>
<name>A0A5E4M3Q8_9HEMI</name>
<feature type="transmembrane region" description="Helical" evidence="10">
    <location>
        <begin position="157"/>
        <end position="177"/>
    </location>
</feature>
<dbReference type="InterPro" id="IPR005829">
    <property type="entry name" value="Sugar_transporter_CS"/>
</dbReference>
<dbReference type="CDD" id="cd17358">
    <property type="entry name" value="MFS_GLUT6_8_Class3_like"/>
    <property type="match status" value="1"/>
</dbReference>
<keyword evidence="13" id="KW-1185">Reference proteome</keyword>
<keyword evidence="6" id="KW-0325">Glycoprotein</keyword>
<feature type="transmembrane region" description="Helical" evidence="10">
    <location>
        <begin position="459"/>
        <end position="483"/>
    </location>
</feature>
<dbReference type="InterPro" id="IPR020846">
    <property type="entry name" value="MFS_dom"/>
</dbReference>
<dbReference type="PROSITE" id="PS50850">
    <property type="entry name" value="MFS"/>
    <property type="match status" value="1"/>
</dbReference>
<dbReference type="GO" id="GO:0051119">
    <property type="term" value="F:sugar transmembrane transporter activity"/>
    <property type="evidence" value="ECO:0007669"/>
    <property type="project" value="InterPro"/>
</dbReference>
<evidence type="ECO:0000256" key="1">
    <source>
        <dbReference type="ARBA" id="ARBA00004651"/>
    </source>
</evidence>
<dbReference type="EMBL" id="CABPRJ010000020">
    <property type="protein sequence ID" value="VVC25778.1"/>
    <property type="molecule type" value="Genomic_DNA"/>
</dbReference>
<feature type="transmembrane region" description="Helical" evidence="10">
    <location>
        <begin position="362"/>
        <end position="384"/>
    </location>
</feature>
<feature type="transmembrane region" description="Helical" evidence="10">
    <location>
        <begin position="335"/>
        <end position="355"/>
    </location>
</feature>
<dbReference type="PANTHER" id="PTHR48021">
    <property type="match status" value="1"/>
</dbReference>
<evidence type="ECO:0000256" key="8">
    <source>
        <dbReference type="RuleBase" id="RU003346"/>
    </source>
</evidence>
<feature type="compositionally biased region" description="Polar residues" evidence="9">
    <location>
        <begin position="36"/>
        <end position="47"/>
    </location>
</feature>
<dbReference type="OrthoDB" id="6612291at2759"/>
<dbReference type="InterPro" id="IPR036259">
    <property type="entry name" value="MFS_trans_sf"/>
</dbReference>
<dbReference type="InterPro" id="IPR044775">
    <property type="entry name" value="MFS_ERD6/Tret1-like"/>
</dbReference>
<keyword evidence="2" id="KW-1003">Cell membrane</keyword>
<proteinExistence type="inferred from homology"/>
<keyword evidence="8" id="KW-0813">Transport</keyword>
<gene>
    <name evidence="12" type="ORF">CINCED_3A002529</name>
</gene>
<evidence type="ECO:0000256" key="6">
    <source>
        <dbReference type="ARBA" id="ARBA00023180"/>
    </source>
</evidence>
<dbReference type="InterPro" id="IPR003663">
    <property type="entry name" value="Sugar/inositol_transpt"/>
</dbReference>
<evidence type="ECO:0000256" key="10">
    <source>
        <dbReference type="SAM" id="Phobius"/>
    </source>
</evidence>
<dbReference type="PRINTS" id="PR00171">
    <property type="entry name" value="SUGRTRNSPORT"/>
</dbReference>
<feature type="transmembrane region" description="Helical" evidence="10">
    <location>
        <begin position="432"/>
        <end position="453"/>
    </location>
</feature>
<dbReference type="Pfam" id="PF00083">
    <property type="entry name" value="Sugar_tr"/>
    <property type="match status" value="1"/>
</dbReference>
<evidence type="ECO:0000259" key="11">
    <source>
        <dbReference type="PROSITE" id="PS50850"/>
    </source>
</evidence>
<accession>A0A5E4M3Q8</accession>
<feature type="transmembrane region" description="Helical" evidence="10">
    <location>
        <begin position="103"/>
        <end position="123"/>
    </location>
</feature>
<dbReference type="InterPro" id="IPR050549">
    <property type="entry name" value="MFS_Trehalose_Transporter"/>
</dbReference>
<evidence type="ECO:0000256" key="2">
    <source>
        <dbReference type="ARBA" id="ARBA00022475"/>
    </source>
</evidence>
<evidence type="ECO:0000256" key="7">
    <source>
        <dbReference type="ARBA" id="ARBA00024348"/>
    </source>
</evidence>
<feature type="domain" description="Major facilitator superfamily (MFS) profile" evidence="11">
    <location>
        <begin position="64"/>
        <end position="487"/>
    </location>
</feature>
<dbReference type="PROSITE" id="PS00217">
    <property type="entry name" value="SUGAR_TRANSPORT_2"/>
    <property type="match status" value="1"/>
</dbReference>
<dbReference type="FunFam" id="1.20.1250.20:FF:000055">
    <property type="entry name" value="Facilitated trehalose transporter Tret1-2 homolog"/>
    <property type="match status" value="1"/>
</dbReference>